<proteinExistence type="predicted"/>
<evidence type="ECO:0000313" key="3">
    <source>
        <dbReference type="Proteomes" id="UP000237222"/>
    </source>
</evidence>
<dbReference type="RefSeq" id="WP_103683874.1">
    <property type="nucleotide sequence ID" value="NZ_PQGG01000018.1"/>
</dbReference>
<evidence type="ECO:0000313" key="2">
    <source>
        <dbReference type="EMBL" id="POP53267.1"/>
    </source>
</evidence>
<sequence length="116" mass="13689">MDIEYTNFDGDWAANCPYCGKPQVTHQVDLGEFEGKKYIHRQPCEEEQYQIRKRAVKRGIVNRSIILAYDIVMYIWGLIPFKEEIKLVFSTVKHCLKSIKAVLYLRSTKPKHNKRL</sequence>
<comment type="caution">
    <text evidence="2">The sequence shown here is derived from an EMBL/GenBank/DDBJ whole genome shotgun (WGS) entry which is preliminary data.</text>
</comment>
<protein>
    <submittedName>
        <fullName evidence="2">Uncharacterized protein</fullName>
    </submittedName>
</protein>
<dbReference type="Proteomes" id="UP000237222">
    <property type="component" value="Unassembled WGS sequence"/>
</dbReference>
<organism evidence="2 3">
    <name type="scientific">Zhongshania marina</name>
    <dbReference type="NCBI Taxonomy" id="2304603"/>
    <lineage>
        <taxon>Bacteria</taxon>
        <taxon>Pseudomonadati</taxon>
        <taxon>Pseudomonadota</taxon>
        <taxon>Gammaproteobacteria</taxon>
        <taxon>Cellvibrionales</taxon>
        <taxon>Spongiibacteraceae</taxon>
        <taxon>Zhongshania</taxon>
    </lineage>
</organism>
<keyword evidence="1" id="KW-0812">Transmembrane</keyword>
<evidence type="ECO:0000256" key="1">
    <source>
        <dbReference type="SAM" id="Phobius"/>
    </source>
</evidence>
<reference evidence="2 3" key="1">
    <citation type="submission" date="2018-01" db="EMBL/GenBank/DDBJ databases">
        <authorList>
            <person name="Yu X.-D."/>
        </authorList>
    </citation>
    <scope>NUCLEOTIDE SEQUENCE [LARGE SCALE GENOMIC DNA]</scope>
    <source>
        <strain evidence="2 3">ZX-21</strain>
    </source>
</reference>
<dbReference type="EMBL" id="PQGG01000018">
    <property type="protein sequence ID" value="POP53267.1"/>
    <property type="molecule type" value="Genomic_DNA"/>
</dbReference>
<keyword evidence="1" id="KW-0472">Membrane</keyword>
<gene>
    <name evidence="2" type="ORF">C0068_07490</name>
</gene>
<name>A0A2S4HH03_9GAMM</name>
<accession>A0A2S4HH03</accession>
<keyword evidence="1" id="KW-1133">Transmembrane helix</keyword>
<dbReference type="AlphaFoldDB" id="A0A2S4HH03"/>
<feature type="transmembrane region" description="Helical" evidence="1">
    <location>
        <begin position="60"/>
        <end position="79"/>
    </location>
</feature>